<dbReference type="EMBL" id="BSOP01000005">
    <property type="protein sequence ID" value="GLR49729.1"/>
    <property type="molecule type" value="Genomic_DNA"/>
</dbReference>
<organism evidence="1 2">
    <name type="scientific">Shinella yambaruensis</name>
    <dbReference type="NCBI Taxonomy" id="415996"/>
    <lineage>
        <taxon>Bacteria</taxon>
        <taxon>Pseudomonadati</taxon>
        <taxon>Pseudomonadota</taxon>
        <taxon>Alphaproteobacteria</taxon>
        <taxon>Hyphomicrobiales</taxon>
        <taxon>Rhizobiaceae</taxon>
        <taxon>Shinella</taxon>
    </lineage>
</organism>
<protein>
    <recommendedName>
        <fullName evidence="3">DNA-binding protein</fullName>
    </recommendedName>
</protein>
<reference evidence="2" key="1">
    <citation type="journal article" date="2019" name="Int. J. Syst. Evol. Microbiol.">
        <title>The Global Catalogue of Microorganisms (GCM) 10K type strain sequencing project: providing services to taxonomists for standard genome sequencing and annotation.</title>
        <authorList>
            <consortium name="The Broad Institute Genomics Platform"/>
            <consortium name="The Broad Institute Genome Sequencing Center for Infectious Disease"/>
            <person name="Wu L."/>
            <person name="Ma J."/>
        </authorList>
    </citation>
    <scope>NUCLEOTIDE SEQUENCE [LARGE SCALE GENOMIC DNA]</scope>
    <source>
        <strain evidence="2">NBRC 102122</strain>
    </source>
</reference>
<evidence type="ECO:0008006" key="3">
    <source>
        <dbReference type="Google" id="ProtNLM"/>
    </source>
</evidence>
<comment type="caution">
    <text evidence="1">The sequence shown here is derived from an EMBL/GenBank/DDBJ whole genome shotgun (WGS) entry which is preliminary data.</text>
</comment>
<dbReference type="Proteomes" id="UP001156702">
    <property type="component" value="Unassembled WGS sequence"/>
</dbReference>
<proteinExistence type="predicted"/>
<accession>A0ABQ5ZDB4</accession>
<sequence length="63" mass="7177">MTVTYMNQSQYAEYQHVSRKTVTIWKQKGLLVTEASDRVNVAATDARLRGHFGLLLRNRNAPA</sequence>
<evidence type="ECO:0000313" key="2">
    <source>
        <dbReference type="Proteomes" id="UP001156702"/>
    </source>
</evidence>
<name>A0ABQ5ZDB4_9HYPH</name>
<keyword evidence="2" id="KW-1185">Reference proteome</keyword>
<evidence type="ECO:0000313" key="1">
    <source>
        <dbReference type="EMBL" id="GLR49729.1"/>
    </source>
</evidence>
<gene>
    <name evidence="1" type="ORF">GCM10007923_09340</name>
</gene>